<comment type="caution">
    <text evidence="10">The sequence shown here is derived from an EMBL/GenBank/DDBJ whole genome shotgun (WGS) entry which is preliminary data.</text>
</comment>
<dbReference type="InterPro" id="IPR006680">
    <property type="entry name" value="Amidohydro-rel"/>
</dbReference>
<evidence type="ECO:0000313" key="11">
    <source>
        <dbReference type="Proteomes" id="UP001139887"/>
    </source>
</evidence>
<evidence type="ECO:0000256" key="2">
    <source>
        <dbReference type="ARBA" id="ARBA00006745"/>
    </source>
</evidence>
<dbReference type="EC" id="3.5.4.3" evidence="8"/>
<gene>
    <name evidence="10" type="ORF">IWW36_002603</name>
</gene>
<dbReference type="Proteomes" id="UP001139887">
    <property type="component" value="Unassembled WGS sequence"/>
</dbReference>
<evidence type="ECO:0000256" key="1">
    <source>
        <dbReference type="ARBA" id="ARBA00004984"/>
    </source>
</evidence>
<dbReference type="OrthoDB" id="194468at2759"/>
<evidence type="ECO:0000259" key="9">
    <source>
        <dbReference type="Pfam" id="PF01979"/>
    </source>
</evidence>
<dbReference type="Gene3D" id="2.30.40.10">
    <property type="entry name" value="Urease, subunit C, domain 1"/>
    <property type="match status" value="1"/>
</dbReference>
<comment type="pathway">
    <text evidence="1 8">Purine metabolism; guanine degradation; xanthine from guanine: step 1/1.</text>
</comment>
<evidence type="ECO:0000313" key="10">
    <source>
        <dbReference type="EMBL" id="KAJ2849475.1"/>
    </source>
</evidence>
<dbReference type="GO" id="GO:0008270">
    <property type="term" value="F:zinc ion binding"/>
    <property type="evidence" value="ECO:0007669"/>
    <property type="project" value="UniProtKB-UniRule"/>
</dbReference>
<dbReference type="FunFam" id="3.20.20.140:FF:000022">
    <property type="entry name" value="Guanine deaminase"/>
    <property type="match status" value="1"/>
</dbReference>
<proteinExistence type="inferred from homology"/>
<comment type="similarity">
    <text evidence="2 8">Belongs to the metallo-dependent hydrolases superfamily. ATZ/TRZ family.</text>
</comment>
<comment type="catalytic activity">
    <reaction evidence="6 8">
        <text>guanine + H2O + H(+) = xanthine + NH4(+)</text>
        <dbReference type="Rhea" id="RHEA:14665"/>
        <dbReference type="ChEBI" id="CHEBI:15377"/>
        <dbReference type="ChEBI" id="CHEBI:15378"/>
        <dbReference type="ChEBI" id="CHEBI:16235"/>
        <dbReference type="ChEBI" id="CHEBI:17712"/>
        <dbReference type="ChEBI" id="CHEBI:28938"/>
        <dbReference type="EC" id="3.5.4.3"/>
    </reaction>
</comment>
<dbReference type="EMBL" id="JANBUW010000076">
    <property type="protein sequence ID" value="KAJ2849475.1"/>
    <property type="molecule type" value="Genomic_DNA"/>
</dbReference>
<evidence type="ECO:0000256" key="6">
    <source>
        <dbReference type="ARBA" id="ARBA00051148"/>
    </source>
</evidence>
<name>A0A9W8I7P1_9FUNG</name>
<evidence type="ECO:0000256" key="5">
    <source>
        <dbReference type="ARBA" id="ARBA00022833"/>
    </source>
</evidence>
<dbReference type="PANTHER" id="PTHR11271">
    <property type="entry name" value="GUANINE DEAMINASE"/>
    <property type="match status" value="1"/>
</dbReference>
<sequence>MSKPAFLVFRGCIIDTPSLGTLRVRSNGALGVDLSSGRIIGVADRESRETPATELVTRWIGQSVDGSAVQTTDLSDDQFLMPGLIDTHTHAPQFTYLGLGHDLPLMDWLEKYTFKHESQFQDTNLARSFYNSAIARVIRNGVTFAAYYGTIHLQSNVILADTIRNAGQRAFVGKVCMDAHSPSYYCETTLQSLEHTEEFVNAVLGHGRADDANVLVKPIITPRFVPTCSKQCLEGLGKLAQKYALPVQSHLCENPDEISFSMQCFPDRTSYSDIYRHAGLFGPRTIMAHCVHMTDNDIELVRQNGVGISHCPNSNFSLSSGIADVRRFIAEGIPVGLGTDVGGGYAPSILDAMRMAAAANRALIASRRDAGAPGGNDRPIDANELLFMATQGGAHVMGMGDQLGSMDTGKLFDALVVDLNVRNSPVPSSSNTLAVHEQLQTNLEQAWRLRAEQFVFLADDRNITRVYVAGKLIHSL</sequence>
<reference evidence="10" key="1">
    <citation type="submission" date="2022-07" db="EMBL/GenBank/DDBJ databases">
        <title>Phylogenomic reconstructions and comparative analyses of Kickxellomycotina fungi.</title>
        <authorList>
            <person name="Reynolds N.K."/>
            <person name="Stajich J.E."/>
            <person name="Barry K."/>
            <person name="Grigoriev I.V."/>
            <person name="Crous P."/>
            <person name="Smith M.E."/>
        </authorList>
    </citation>
    <scope>NUCLEOTIDE SEQUENCE</scope>
    <source>
        <strain evidence="10">NRRL 1566</strain>
    </source>
</reference>
<dbReference type="GO" id="GO:0006147">
    <property type="term" value="P:guanine catabolic process"/>
    <property type="evidence" value="ECO:0007669"/>
    <property type="project" value="UniProtKB-UniRule"/>
</dbReference>
<dbReference type="AlphaFoldDB" id="A0A9W8I7P1"/>
<keyword evidence="5 8" id="KW-0862">Zinc</keyword>
<keyword evidence="4 8" id="KW-0378">Hydrolase</keyword>
<feature type="domain" description="Amidohydrolase-related" evidence="9">
    <location>
        <begin position="79"/>
        <end position="472"/>
    </location>
</feature>
<dbReference type="PANTHER" id="PTHR11271:SF6">
    <property type="entry name" value="GUANINE DEAMINASE"/>
    <property type="match status" value="1"/>
</dbReference>
<dbReference type="Pfam" id="PF01979">
    <property type="entry name" value="Amidohydro_1"/>
    <property type="match status" value="1"/>
</dbReference>
<dbReference type="GO" id="GO:0005829">
    <property type="term" value="C:cytosol"/>
    <property type="evidence" value="ECO:0007669"/>
    <property type="project" value="TreeGrafter"/>
</dbReference>
<dbReference type="InterPro" id="IPR014311">
    <property type="entry name" value="Guanine_deaminase"/>
</dbReference>
<evidence type="ECO:0000256" key="8">
    <source>
        <dbReference type="RuleBase" id="RU366009"/>
    </source>
</evidence>
<comment type="cofactor">
    <cofactor evidence="8">
        <name>Zn(2+)</name>
        <dbReference type="ChEBI" id="CHEBI:29105"/>
    </cofactor>
    <text evidence="8">Binds 1 zinc ion per subunit.</text>
</comment>
<keyword evidence="3 8" id="KW-0479">Metal-binding</keyword>
<comment type="function">
    <text evidence="7 8">Catalyzes the hydrolytic deamination of guanine, producing xanthine and ammonia.</text>
</comment>
<dbReference type="GO" id="GO:0008892">
    <property type="term" value="F:guanine deaminase activity"/>
    <property type="evidence" value="ECO:0007669"/>
    <property type="project" value="UniProtKB-UniRule"/>
</dbReference>
<evidence type="ECO:0000256" key="3">
    <source>
        <dbReference type="ARBA" id="ARBA00022723"/>
    </source>
</evidence>
<dbReference type="SUPFAM" id="SSF51556">
    <property type="entry name" value="Metallo-dependent hydrolases"/>
    <property type="match status" value="1"/>
</dbReference>
<dbReference type="InterPro" id="IPR032466">
    <property type="entry name" value="Metal_Hydrolase"/>
</dbReference>
<dbReference type="InterPro" id="IPR051607">
    <property type="entry name" value="Metallo-dep_hydrolases"/>
</dbReference>
<dbReference type="NCBIfam" id="TIGR02967">
    <property type="entry name" value="guan_deamin"/>
    <property type="match status" value="1"/>
</dbReference>
<organism evidence="10 11">
    <name type="scientific">Coemansia brasiliensis</name>
    <dbReference type="NCBI Taxonomy" id="2650707"/>
    <lineage>
        <taxon>Eukaryota</taxon>
        <taxon>Fungi</taxon>
        <taxon>Fungi incertae sedis</taxon>
        <taxon>Zoopagomycota</taxon>
        <taxon>Kickxellomycotina</taxon>
        <taxon>Kickxellomycetes</taxon>
        <taxon>Kickxellales</taxon>
        <taxon>Kickxellaceae</taxon>
        <taxon>Coemansia</taxon>
    </lineage>
</organism>
<protein>
    <recommendedName>
        <fullName evidence="8">Guanine deaminase</fullName>
        <shortName evidence="8">Guanase</shortName>
        <ecNumber evidence="8">3.5.4.3</ecNumber>
    </recommendedName>
    <alternativeName>
        <fullName evidence="8">Guanine aminohydrolase</fullName>
    </alternativeName>
</protein>
<dbReference type="Gene3D" id="3.20.20.140">
    <property type="entry name" value="Metal-dependent hydrolases"/>
    <property type="match status" value="1"/>
</dbReference>
<evidence type="ECO:0000256" key="4">
    <source>
        <dbReference type="ARBA" id="ARBA00022801"/>
    </source>
</evidence>
<keyword evidence="11" id="KW-1185">Reference proteome</keyword>
<evidence type="ECO:0000256" key="7">
    <source>
        <dbReference type="ARBA" id="ARBA00056079"/>
    </source>
</evidence>
<accession>A0A9W8I7P1</accession>
<dbReference type="InterPro" id="IPR011059">
    <property type="entry name" value="Metal-dep_hydrolase_composite"/>
</dbReference>